<keyword evidence="2" id="KW-1185">Reference proteome</keyword>
<sequence>MQTYKPCPGVNLLLVNYSNERVQIIYNANSKAFELPKIGPRPPYYCNPRCEQYYPII</sequence>
<dbReference type="Proteomes" id="UP001205748">
    <property type="component" value="Unassembled WGS sequence"/>
</dbReference>
<dbReference type="RefSeq" id="WP_257532196.1">
    <property type="nucleotide sequence ID" value="NZ_JANKAS010000011.1"/>
</dbReference>
<evidence type="ECO:0000313" key="1">
    <source>
        <dbReference type="EMBL" id="MCR1899636.1"/>
    </source>
</evidence>
<proteinExistence type="predicted"/>
<name>A0AAE3HGB0_9FIRM</name>
<gene>
    <name evidence="1" type="ORF">NSA47_11680</name>
</gene>
<evidence type="ECO:0000313" key="2">
    <source>
        <dbReference type="Proteomes" id="UP001205748"/>
    </source>
</evidence>
<reference evidence="1" key="1">
    <citation type="submission" date="2022-07" db="EMBL/GenBank/DDBJ databases">
        <title>Enhanced cultured diversity of the mouse gut microbiota enables custom-made synthetic communities.</title>
        <authorList>
            <person name="Afrizal A."/>
        </authorList>
    </citation>
    <scope>NUCLEOTIDE SEQUENCE</scope>
    <source>
        <strain evidence="1">DSM 28593</strain>
    </source>
</reference>
<dbReference type="AlphaFoldDB" id="A0AAE3HGB0"/>
<dbReference type="EMBL" id="JANKAS010000011">
    <property type="protein sequence ID" value="MCR1899636.1"/>
    <property type="molecule type" value="Genomic_DNA"/>
</dbReference>
<protein>
    <submittedName>
        <fullName evidence="1">Uncharacterized protein</fullName>
    </submittedName>
</protein>
<comment type="caution">
    <text evidence="1">The sequence shown here is derived from an EMBL/GenBank/DDBJ whole genome shotgun (WGS) entry which is preliminary data.</text>
</comment>
<accession>A0AAE3HGB0</accession>
<organism evidence="1 2">
    <name type="scientific">Irregularibacter muris</name>
    <dbReference type="NCBI Taxonomy" id="1796619"/>
    <lineage>
        <taxon>Bacteria</taxon>
        <taxon>Bacillati</taxon>
        <taxon>Bacillota</taxon>
        <taxon>Clostridia</taxon>
        <taxon>Eubacteriales</taxon>
        <taxon>Eubacteriaceae</taxon>
        <taxon>Irregularibacter</taxon>
    </lineage>
</organism>